<proteinExistence type="predicted"/>
<dbReference type="EMBL" id="MN740918">
    <property type="protein sequence ID" value="QHU17858.1"/>
    <property type="molecule type" value="Genomic_DNA"/>
</dbReference>
<accession>A0A6C0KNE4</accession>
<sequence>MLFPSIFIPRVSCNNNESYIESIFWHYFGGTETPILRIDLIKKQDARSGQIYQIAFVHFKEVAETESTQSLASQLENGESVKFVHSYPWFWILRKNTSKPKVRDMPHVVLKKDEADIMKTQEELKANKPPRVRQEAWDQFIYAMAEYEEGATKAEAEQVHGLPLKEELKEKKRLPRRHFGGGDAEYESYGEPIDPVYGTWW</sequence>
<evidence type="ECO:0000313" key="1">
    <source>
        <dbReference type="EMBL" id="QHU17858.1"/>
    </source>
</evidence>
<reference evidence="1" key="1">
    <citation type="journal article" date="2020" name="Nature">
        <title>Giant virus diversity and host interactions through global metagenomics.</title>
        <authorList>
            <person name="Schulz F."/>
            <person name="Roux S."/>
            <person name="Paez-Espino D."/>
            <person name="Jungbluth S."/>
            <person name="Walsh D.A."/>
            <person name="Denef V.J."/>
            <person name="McMahon K.D."/>
            <person name="Konstantinidis K.T."/>
            <person name="Eloe-Fadrosh E.A."/>
            <person name="Kyrpides N.C."/>
            <person name="Woyke T."/>
        </authorList>
    </citation>
    <scope>NUCLEOTIDE SEQUENCE</scope>
    <source>
        <strain evidence="1">GVMAG-S-3300012919-55</strain>
    </source>
</reference>
<protein>
    <submittedName>
        <fullName evidence="1">Uncharacterized protein</fullName>
    </submittedName>
</protein>
<name>A0A6C0KNE4_9ZZZZ</name>
<organism evidence="1">
    <name type="scientific">viral metagenome</name>
    <dbReference type="NCBI Taxonomy" id="1070528"/>
    <lineage>
        <taxon>unclassified sequences</taxon>
        <taxon>metagenomes</taxon>
        <taxon>organismal metagenomes</taxon>
    </lineage>
</organism>
<dbReference type="AlphaFoldDB" id="A0A6C0KNE4"/>